<evidence type="ECO:0000256" key="2">
    <source>
        <dbReference type="SAM" id="SignalP"/>
    </source>
</evidence>
<dbReference type="VEuPathDB" id="FungiDB:PC110_g3023"/>
<evidence type="ECO:0000313" key="3">
    <source>
        <dbReference type="EMBL" id="KAG2916887.1"/>
    </source>
</evidence>
<dbReference type="Proteomes" id="UP000774804">
    <property type="component" value="Unassembled WGS sequence"/>
</dbReference>
<dbReference type="AlphaFoldDB" id="A0A8T1C7V7"/>
<dbReference type="GO" id="GO:0003677">
    <property type="term" value="F:DNA binding"/>
    <property type="evidence" value="ECO:0007669"/>
    <property type="project" value="InterPro"/>
</dbReference>
<keyword evidence="1" id="KW-0233">DNA recombination</keyword>
<dbReference type="GO" id="GO:0006310">
    <property type="term" value="P:DNA recombination"/>
    <property type="evidence" value="ECO:0007669"/>
    <property type="project" value="UniProtKB-KW"/>
</dbReference>
<organism evidence="3 4">
    <name type="scientific">Phytophthora cactorum</name>
    <dbReference type="NCBI Taxonomy" id="29920"/>
    <lineage>
        <taxon>Eukaryota</taxon>
        <taxon>Sar</taxon>
        <taxon>Stramenopiles</taxon>
        <taxon>Oomycota</taxon>
        <taxon>Peronosporomycetes</taxon>
        <taxon>Peronosporales</taxon>
        <taxon>Peronosporaceae</taxon>
        <taxon>Phytophthora</taxon>
    </lineage>
</organism>
<name>A0A8T1C7V7_9STRA</name>
<dbReference type="InterPro" id="IPR011010">
    <property type="entry name" value="DNA_brk_join_enz"/>
</dbReference>
<evidence type="ECO:0000256" key="1">
    <source>
        <dbReference type="ARBA" id="ARBA00023172"/>
    </source>
</evidence>
<protein>
    <recommendedName>
        <fullName evidence="5">Integrase-like, catalytic domain</fullName>
    </recommendedName>
</protein>
<accession>A0A8T1C7V7</accession>
<evidence type="ECO:0008006" key="5">
    <source>
        <dbReference type="Google" id="ProtNLM"/>
    </source>
</evidence>
<dbReference type="EMBL" id="RCMI01000331">
    <property type="protein sequence ID" value="KAG2916887.1"/>
    <property type="molecule type" value="Genomic_DNA"/>
</dbReference>
<proteinExistence type="predicted"/>
<comment type="caution">
    <text evidence="3">The sequence shown here is derived from an EMBL/GenBank/DDBJ whole genome shotgun (WGS) entry which is preliminary data.</text>
</comment>
<dbReference type="GO" id="GO:0015074">
    <property type="term" value="P:DNA integration"/>
    <property type="evidence" value="ECO:0007669"/>
    <property type="project" value="InterPro"/>
</dbReference>
<reference evidence="3" key="1">
    <citation type="submission" date="2018-10" db="EMBL/GenBank/DDBJ databases">
        <title>Effector identification in a new, highly contiguous assembly of the strawberry crown rot pathogen Phytophthora cactorum.</title>
        <authorList>
            <person name="Armitage A.D."/>
            <person name="Nellist C.F."/>
            <person name="Bates H."/>
            <person name="Vickerstaff R.J."/>
            <person name="Harrison R.J."/>
        </authorList>
    </citation>
    <scope>NUCLEOTIDE SEQUENCE</scope>
    <source>
        <strain evidence="3">4032</strain>
    </source>
</reference>
<feature type="signal peptide" evidence="2">
    <location>
        <begin position="1"/>
        <end position="27"/>
    </location>
</feature>
<gene>
    <name evidence="3" type="ORF">PC115_g10892</name>
</gene>
<feature type="chain" id="PRO_5035717437" description="Integrase-like, catalytic domain" evidence="2">
    <location>
        <begin position="28"/>
        <end position="91"/>
    </location>
</feature>
<evidence type="ECO:0000313" key="4">
    <source>
        <dbReference type="Proteomes" id="UP000774804"/>
    </source>
</evidence>
<dbReference type="InterPro" id="IPR013762">
    <property type="entry name" value="Integrase-like_cat_sf"/>
</dbReference>
<dbReference type="Gene3D" id="1.10.443.10">
    <property type="entry name" value="Intergrase catalytic core"/>
    <property type="match status" value="1"/>
</dbReference>
<dbReference type="SUPFAM" id="SSF56349">
    <property type="entry name" value="DNA breaking-rejoining enzymes"/>
    <property type="match status" value="1"/>
</dbReference>
<keyword evidence="2" id="KW-0732">Signal</keyword>
<sequence>MLSQSGHPILCPVFGVLILLQARGSLPADIPAAIYVDRHGIPACVSTVNVSEIIKRAAISTGQDPRHFSSHSLCAGGATHMYRSGTDALTI</sequence>